<proteinExistence type="predicted"/>
<dbReference type="PANTHER" id="PTHR43537">
    <property type="entry name" value="TRANSCRIPTIONAL REGULATOR, GNTR FAMILY"/>
    <property type="match status" value="1"/>
</dbReference>
<organism evidence="5 6">
    <name type="scientific">Brachybacterium tyrofermentans</name>
    <dbReference type="NCBI Taxonomy" id="47848"/>
    <lineage>
        <taxon>Bacteria</taxon>
        <taxon>Bacillati</taxon>
        <taxon>Actinomycetota</taxon>
        <taxon>Actinomycetes</taxon>
        <taxon>Micrococcales</taxon>
        <taxon>Dermabacteraceae</taxon>
        <taxon>Brachybacterium</taxon>
    </lineage>
</organism>
<protein>
    <submittedName>
        <fullName evidence="5">GntR family transcriptional regulator</fullName>
    </submittedName>
</protein>
<dbReference type="InterPro" id="IPR000524">
    <property type="entry name" value="Tscrpt_reg_HTH_GntR"/>
</dbReference>
<dbReference type="Gene3D" id="1.10.10.10">
    <property type="entry name" value="Winged helix-like DNA-binding domain superfamily/Winged helix DNA-binding domain"/>
    <property type="match status" value="1"/>
</dbReference>
<dbReference type="SUPFAM" id="SSF48008">
    <property type="entry name" value="GntR ligand-binding domain-like"/>
    <property type="match status" value="1"/>
</dbReference>
<name>A0ABW0FBA7_9MICO</name>
<dbReference type="InterPro" id="IPR036390">
    <property type="entry name" value="WH_DNA-bd_sf"/>
</dbReference>
<dbReference type="SUPFAM" id="SSF46785">
    <property type="entry name" value="Winged helix' DNA-binding domain"/>
    <property type="match status" value="1"/>
</dbReference>
<dbReference type="RefSeq" id="WP_193116117.1">
    <property type="nucleotide sequence ID" value="NZ_BAAAIR010000017.1"/>
</dbReference>
<dbReference type="SMART" id="SM00895">
    <property type="entry name" value="FCD"/>
    <property type="match status" value="1"/>
</dbReference>
<dbReference type="Gene3D" id="1.20.120.530">
    <property type="entry name" value="GntR ligand-binding domain-like"/>
    <property type="match status" value="1"/>
</dbReference>
<keyword evidence="3" id="KW-0804">Transcription</keyword>
<keyword evidence="2" id="KW-0238">DNA-binding</keyword>
<dbReference type="InterPro" id="IPR011711">
    <property type="entry name" value="GntR_C"/>
</dbReference>
<evidence type="ECO:0000313" key="6">
    <source>
        <dbReference type="Proteomes" id="UP001595937"/>
    </source>
</evidence>
<dbReference type="PANTHER" id="PTHR43537:SF24">
    <property type="entry name" value="GLUCONATE OPERON TRANSCRIPTIONAL REPRESSOR"/>
    <property type="match status" value="1"/>
</dbReference>
<dbReference type="SMART" id="SM00345">
    <property type="entry name" value="HTH_GNTR"/>
    <property type="match status" value="1"/>
</dbReference>
<evidence type="ECO:0000313" key="5">
    <source>
        <dbReference type="EMBL" id="MFC5295948.1"/>
    </source>
</evidence>
<evidence type="ECO:0000259" key="4">
    <source>
        <dbReference type="PROSITE" id="PS50949"/>
    </source>
</evidence>
<dbReference type="Pfam" id="PF07729">
    <property type="entry name" value="FCD"/>
    <property type="match status" value="1"/>
</dbReference>
<comment type="caution">
    <text evidence="5">The sequence shown here is derived from an EMBL/GenBank/DDBJ whole genome shotgun (WGS) entry which is preliminary data.</text>
</comment>
<evidence type="ECO:0000256" key="1">
    <source>
        <dbReference type="ARBA" id="ARBA00023015"/>
    </source>
</evidence>
<dbReference type="Proteomes" id="UP001595937">
    <property type="component" value="Unassembled WGS sequence"/>
</dbReference>
<dbReference type="InterPro" id="IPR036388">
    <property type="entry name" value="WH-like_DNA-bd_sf"/>
</dbReference>
<dbReference type="EMBL" id="JBHSLN010000003">
    <property type="protein sequence ID" value="MFC5295948.1"/>
    <property type="molecule type" value="Genomic_DNA"/>
</dbReference>
<dbReference type="PROSITE" id="PS50949">
    <property type="entry name" value="HTH_GNTR"/>
    <property type="match status" value="1"/>
</dbReference>
<evidence type="ECO:0000256" key="2">
    <source>
        <dbReference type="ARBA" id="ARBA00023125"/>
    </source>
</evidence>
<sequence>MPERETASASTDALAGLTTLVPAGADVSSLSAVAYYRIRDLLVTLELAPGSGLDERMLRERLHLGRTPVREAVRRLADEGLVTVYARRGTAVAPIDVRDLTHVSETRVELEGLGARLAAERADDEDRRLARQLRAELKVHTAGSGNSGRGATAQAVRALIRTDQRVHHCVHRASHNRYLQETLGTYLTLSLRLWFLGLERVRHLDEAVTEHQDLLTAVLDGDGAAAEQAARAHVTEFWHEMREVLVG</sequence>
<accession>A0ABW0FBA7</accession>
<dbReference type="Pfam" id="PF00392">
    <property type="entry name" value="GntR"/>
    <property type="match status" value="1"/>
</dbReference>
<evidence type="ECO:0000256" key="3">
    <source>
        <dbReference type="ARBA" id="ARBA00023163"/>
    </source>
</evidence>
<dbReference type="GeneID" id="303296294"/>
<gene>
    <name evidence="5" type="ORF">ACFPK8_00290</name>
</gene>
<dbReference type="InterPro" id="IPR008920">
    <property type="entry name" value="TF_FadR/GntR_C"/>
</dbReference>
<keyword evidence="1" id="KW-0805">Transcription regulation</keyword>
<keyword evidence="6" id="KW-1185">Reference proteome</keyword>
<feature type="domain" description="HTH gntR-type" evidence="4">
    <location>
        <begin position="28"/>
        <end position="95"/>
    </location>
</feature>
<reference evidence="6" key="1">
    <citation type="journal article" date="2019" name="Int. J. Syst. Evol. Microbiol.">
        <title>The Global Catalogue of Microorganisms (GCM) 10K type strain sequencing project: providing services to taxonomists for standard genome sequencing and annotation.</title>
        <authorList>
            <consortium name="The Broad Institute Genomics Platform"/>
            <consortium name="The Broad Institute Genome Sequencing Center for Infectious Disease"/>
            <person name="Wu L."/>
            <person name="Ma J."/>
        </authorList>
    </citation>
    <scope>NUCLEOTIDE SEQUENCE [LARGE SCALE GENOMIC DNA]</scope>
    <source>
        <strain evidence="6">CGMCC 1.16455</strain>
    </source>
</reference>